<evidence type="ECO:0000256" key="3">
    <source>
        <dbReference type="ARBA" id="ARBA00022705"/>
    </source>
</evidence>
<keyword evidence="5 11" id="KW-0863">Zinc-finger</keyword>
<keyword evidence="8 11" id="KW-0539">Nucleus</keyword>
<dbReference type="InterPro" id="IPR004591">
    <property type="entry name" value="Rfa1"/>
</dbReference>
<dbReference type="GO" id="GO:0005634">
    <property type="term" value="C:nucleus"/>
    <property type="evidence" value="ECO:0007669"/>
    <property type="project" value="UniProtKB-SubCell"/>
</dbReference>
<evidence type="ECO:0000256" key="11">
    <source>
        <dbReference type="RuleBase" id="RU364130"/>
    </source>
</evidence>
<dbReference type="InterPro" id="IPR007199">
    <property type="entry name" value="Rep_factor-A_N"/>
</dbReference>
<feature type="domain" description="Replication protein A OB" evidence="16">
    <location>
        <begin position="296"/>
        <end position="393"/>
    </location>
</feature>
<accession>A0AAN9Y8Y6</accession>
<dbReference type="CDD" id="cd04476">
    <property type="entry name" value="RPA1_DBD_C"/>
    <property type="match status" value="1"/>
</dbReference>
<dbReference type="InterPro" id="IPR031657">
    <property type="entry name" value="REPA_OB_2"/>
</dbReference>
<evidence type="ECO:0000259" key="13">
    <source>
        <dbReference type="Pfam" id="PF01336"/>
    </source>
</evidence>
<feature type="domain" description="Replication factor-A protein 1 N-terminal" evidence="14">
    <location>
        <begin position="5"/>
        <end position="107"/>
    </location>
</feature>
<dbReference type="Pfam" id="PF04057">
    <property type="entry name" value="Rep-A_N"/>
    <property type="match status" value="1"/>
</dbReference>
<evidence type="ECO:0000313" key="17">
    <source>
        <dbReference type="EMBL" id="KAK7602162.1"/>
    </source>
</evidence>
<evidence type="ECO:0000256" key="4">
    <source>
        <dbReference type="ARBA" id="ARBA00022723"/>
    </source>
</evidence>
<keyword evidence="7 11" id="KW-0238">DNA-binding</keyword>
<comment type="caution">
    <text evidence="17">The sequence shown here is derived from an EMBL/GenBank/DDBJ whole genome shotgun (WGS) entry which is preliminary data.</text>
</comment>
<reference evidence="17 18" key="1">
    <citation type="submission" date="2024-03" db="EMBL/GenBank/DDBJ databases">
        <title>Adaptation during the transition from Ophiocordyceps entomopathogen to insect associate is accompanied by gene loss and intensified selection.</title>
        <authorList>
            <person name="Ward C.M."/>
            <person name="Onetto C.A."/>
            <person name="Borneman A.R."/>
        </authorList>
    </citation>
    <scope>NUCLEOTIDE SEQUENCE [LARGE SCALE GENOMIC DNA]</scope>
    <source>
        <strain evidence="17">AWRI1</strain>
        <tissue evidence="17">Single Adult Female</tissue>
    </source>
</reference>
<evidence type="ECO:0000259" key="14">
    <source>
        <dbReference type="Pfam" id="PF04057"/>
    </source>
</evidence>
<dbReference type="PANTHER" id="PTHR47165:SF4">
    <property type="entry name" value="OS03G0429900 PROTEIN"/>
    <property type="match status" value="1"/>
</dbReference>
<dbReference type="InterPro" id="IPR013955">
    <property type="entry name" value="Rep_factor-A_C"/>
</dbReference>
<evidence type="ECO:0000256" key="6">
    <source>
        <dbReference type="ARBA" id="ARBA00022833"/>
    </source>
</evidence>
<dbReference type="InterPro" id="IPR047192">
    <property type="entry name" value="Euk_RPA1_DBD_C"/>
</dbReference>
<keyword evidence="18" id="KW-1185">Reference proteome</keyword>
<feature type="domain" description="Replication factor A C-terminal" evidence="15">
    <location>
        <begin position="449"/>
        <end position="594"/>
    </location>
</feature>
<feature type="region of interest" description="Disordered" evidence="12">
    <location>
        <begin position="118"/>
        <end position="141"/>
    </location>
</feature>
<dbReference type="FunFam" id="2.40.50.140:FF:000117">
    <property type="entry name" value="Replication protein A subunit"/>
    <property type="match status" value="1"/>
</dbReference>
<dbReference type="CDD" id="cd04474">
    <property type="entry name" value="RPA1_DBD_A"/>
    <property type="match status" value="1"/>
</dbReference>
<evidence type="ECO:0000256" key="8">
    <source>
        <dbReference type="ARBA" id="ARBA00023242"/>
    </source>
</evidence>
<evidence type="ECO:0000256" key="9">
    <source>
        <dbReference type="ARBA" id="ARBA00058595"/>
    </source>
</evidence>
<dbReference type="GO" id="GO:0003677">
    <property type="term" value="F:DNA binding"/>
    <property type="evidence" value="ECO:0007669"/>
    <property type="project" value="UniProtKB-KW"/>
</dbReference>
<gene>
    <name evidence="17" type="ORF">V9T40_009603</name>
</gene>
<sequence length="609" mass="67961">MSRKLTEGCIAAITSGQTIEKPVVQLLNHKKISSNNAQERYRVIISDGIHYNTFAMLATQLNEKIVSGELPDFTIMSLDQYISSELPNGRTNAVRKVLVILSLTIIVNGREVGEKIGDPKLFEEGDNSAPIPREPSVPQPVSNRNATMNGYAQPAANPAPRFGGQANNDAPTNIIPIVAINPYQNRWTIKARVVSKSAIRTWSNPRGEGKLFSMDILDESASIRATAFTDVCDKFHDMMELNKVYYISRAQVKPANKKFTSIPHDFELTLGRDTEVITCVSDDSIPQIQYNFTPLNALKDIAADSTIDVIGICQQTSDIQNLVARTTRRDLKKRDITLVDSSDASIVISLWDSAAEQFDGSSMPVVAIKGGRLTEYQGGKSISIGNNSTMQINPDIPKAHQLRGWYDSLSDQHQFSNISNKSGGDGNNKVITLKEASLQQLGTHDKTDYFSCEGTVMYVPSDRVIYLACPTPECNKKVVDNNNGSYRCEKCNQIFNNFKYRLILRPQIGDWTGTQWVNMFQDVAEQFLGATADDIGNSKDVYQGRYDEFFRKPLFKTFVFRIAARMDTYNNETRLKMTALQAKPIDFKEASKKLIRDIEKLGGVSVKRT</sequence>
<dbReference type="FunFam" id="2.40.50.140:FF:000041">
    <property type="entry name" value="Replication protein A subunit"/>
    <property type="match status" value="1"/>
</dbReference>
<dbReference type="Proteomes" id="UP001367676">
    <property type="component" value="Unassembled WGS sequence"/>
</dbReference>
<name>A0AAN9Y8Y6_9HEMI</name>
<dbReference type="GO" id="GO:0006310">
    <property type="term" value="P:DNA recombination"/>
    <property type="evidence" value="ECO:0007669"/>
    <property type="project" value="InterPro"/>
</dbReference>
<evidence type="ECO:0000256" key="7">
    <source>
        <dbReference type="ARBA" id="ARBA00023125"/>
    </source>
</evidence>
<dbReference type="GO" id="GO:0006260">
    <property type="term" value="P:DNA replication"/>
    <property type="evidence" value="ECO:0007669"/>
    <property type="project" value="UniProtKB-KW"/>
</dbReference>
<dbReference type="FunFam" id="2.40.50.140:FF:000090">
    <property type="entry name" value="Replication protein A subunit"/>
    <property type="match status" value="1"/>
</dbReference>
<evidence type="ECO:0000256" key="1">
    <source>
        <dbReference type="ARBA" id="ARBA00004123"/>
    </source>
</evidence>
<dbReference type="Pfam" id="PF01336">
    <property type="entry name" value="tRNA_anti-codon"/>
    <property type="match status" value="1"/>
</dbReference>
<evidence type="ECO:0000256" key="10">
    <source>
        <dbReference type="ARBA" id="ARBA00062035"/>
    </source>
</evidence>
<dbReference type="AlphaFoldDB" id="A0AAN9Y8Y6"/>
<dbReference type="Pfam" id="PF16900">
    <property type="entry name" value="REPA_OB_2"/>
    <property type="match status" value="1"/>
</dbReference>
<dbReference type="CDD" id="cd04477">
    <property type="entry name" value="RPA1N"/>
    <property type="match status" value="1"/>
</dbReference>
<dbReference type="PANTHER" id="PTHR47165">
    <property type="entry name" value="OS03G0429900 PROTEIN"/>
    <property type="match status" value="1"/>
</dbReference>
<dbReference type="SUPFAM" id="SSF50249">
    <property type="entry name" value="Nucleic acid-binding proteins"/>
    <property type="match status" value="4"/>
</dbReference>
<evidence type="ECO:0000256" key="12">
    <source>
        <dbReference type="SAM" id="MobiDB-lite"/>
    </source>
</evidence>
<organism evidence="17 18">
    <name type="scientific">Parthenolecanium corni</name>
    <dbReference type="NCBI Taxonomy" id="536013"/>
    <lineage>
        <taxon>Eukaryota</taxon>
        <taxon>Metazoa</taxon>
        <taxon>Ecdysozoa</taxon>
        <taxon>Arthropoda</taxon>
        <taxon>Hexapoda</taxon>
        <taxon>Insecta</taxon>
        <taxon>Pterygota</taxon>
        <taxon>Neoptera</taxon>
        <taxon>Paraneoptera</taxon>
        <taxon>Hemiptera</taxon>
        <taxon>Sternorrhyncha</taxon>
        <taxon>Coccoidea</taxon>
        <taxon>Coccidae</taxon>
        <taxon>Parthenolecanium</taxon>
    </lineage>
</organism>
<protein>
    <recommendedName>
        <fullName evidence="11">Replication protein A subunit</fullName>
    </recommendedName>
</protein>
<dbReference type="InterPro" id="IPR012340">
    <property type="entry name" value="NA-bd_OB-fold"/>
</dbReference>
<comment type="function">
    <text evidence="9 11">As part of the heterotrimeric replication protein A complex (RPA/RP-A), binds and stabilizes single-stranded DNA intermediates, that form during DNA replication or upon DNA stress. It prevents their reannealing and in parallel, recruits and activates different proteins and complexes involved in DNA metabolism. Thereby, it plays an essential role both in DNA replication and the cellular response to DNA damage.</text>
</comment>
<comment type="subcellular location">
    <subcellularLocation>
        <location evidence="1 11">Nucleus</location>
    </subcellularLocation>
</comment>
<dbReference type="FunFam" id="2.40.50.140:FF:000064">
    <property type="entry name" value="Replication protein A subunit"/>
    <property type="match status" value="1"/>
</dbReference>
<dbReference type="Pfam" id="PF08646">
    <property type="entry name" value="Rep_fac-A_C"/>
    <property type="match status" value="1"/>
</dbReference>
<dbReference type="EMBL" id="JBBCAQ010000010">
    <property type="protein sequence ID" value="KAK7602162.1"/>
    <property type="molecule type" value="Genomic_DNA"/>
</dbReference>
<keyword evidence="4 11" id="KW-0479">Metal-binding</keyword>
<comment type="similarity">
    <text evidence="2 11">Belongs to the replication factor A protein 1 family.</text>
</comment>
<keyword evidence="6 11" id="KW-0862">Zinc</keyword>
<dbReference type="NCBIfam" id="TIGR00617">
    <property type="entry name" value="rpa1"/>
    <property type="match status" value="1"/>
</dbReference>
<dbReference type="InterPro" id="IPR004365">
    <property type="entry name" value="NA-bd_OB_tRNA"/>
</dbReference>
<keyword evidence="3 11" id="KW-0235">DNA replication</keyword>
<dbReference type="Gene3D" id="2.40.50.140">
    <property type="entry name" value="Nucleic acid-binding proteins"/>
    <property type="match status" value="4"/>
</dbReference>
<proteinExistence type="inferred from homology"/>
<comment type="subunit">
    <text evidence="10 11">Component of the heterotrimeric canonical replication protein A complex (RPA).</text>
</comment>
<evidence type="ECO:0000256" key="2">
    <source>
        <dbReference type="ARBA" id="ARBA00005690"/>
    </source>
</evidence>
<evidence type="ECO:0000256" key="5">
    <source>
        <dbReference type="ARBA" id="ARBA00022771"/>
    </source>
</evidence>
<feature type="domain" description="OB" evidence="13">
    <location>
        <begin position="187"/>
        <end position="260"/>
    </location>
</feature>
<dbReference type="CDD" id="cd04475">
    <property type="entry name" value="RPA1_DBD_B"/>
    <property type="match status" value="1"/>
</dbReference>
<dbReference type="GO" id="GO:0006281">
    <property type="term" value="P:DNA repair"/>
    <property type="evidence" value="ECO:0007669"/>
    <property type="project" value="InterPro"/>
</dbReference>
<evidence type="ECO:0000313" key="18">
    <source>
        <dbReference type="Proteomes" id="UP001367676"/>
    </source>
</evidence>
<dbReference type="GO" id="GO:0008270">
    <property type="term" value="F:zinc ion binding"/>
    <property type="evidence" value="ECO:0007669"/>
    <property type="project" value="UniProtKB-KW"/>
</dbReference>
<evidence type="ECO:0000259" key="16">
    <source>
        <dbReference type="Pfam" id="PF16900"/>
    </source>
</evidence>
<evidence type="ECO:0000259" key="15">
    <source>
        <dbReference type="Pfam" id="PF08646"/>
    </source>
</evidence>